<evidence type="ECO:0000313" key="6">
    <source>
        <dbReference type="Proteomes" id="UP001198439"/>
    </source>
</evidence>
<dbReference type="InterPro" id="IPR005320">
    <property type="entry name" value="Peptidase_S51"/>
</dbReference>
<gene>
    <name evidence="5" type="ORF">LJD69_00450</name>
</gene>
<accession>A0AAW4VIU0</accession>
<comment type="caution">
    <text evidence="5">The sequence shown here is derived from an EMBL/GenBank/DDBJ whole genome shotgun (WGS) entry which is preliminary data.</text>
</comment>
<dbReference type="InterPro" id="IPR029062">
    <property type="entry name" value="Class_I_gatase-like"/>
</dbReference>
<evidence type="ECO:0000256" key="3">
    <source>
        <dbReference type="ARBA" id="ARBA00022801"/>
    </source>
</evidence>
<dbReference type="GO" id="GO:0006508">
    <property type="term" value="P:proteolysis"/>
    <property type="evidence" value="ECO:0007669"/>
    <property type="project" value="UniProtKB-KW"/>
</dbReference>
<dbReference type="RefSeq" id="WP_227279070.1">
    <property type="nucleotide sequence ID" value="NZ_JAJDKR010000002.1"/>
</dbReference>
<proteinExistence type="inferred from homology"/>
<dbReference type="GO" id="GO:0008236">
    <property type="term" value="F:serine-type peptidase activity"/>
    <property type="evidence" value="ECO:0007669"/>
    <property type="project" value="UniProtKB-KW"/>
</dbReference>
<organism evidence="5 6">
    <name type="scientific">Faecalibacillus faecis</name>
    <dbReference type="NCBI Taxonomy" id="1982628"/>
    <lineage>
        <taxon>Bacteria</taxon>
        <taxon>Bacillati</taxon>
        <taxon>Bacillota</taxon>
        <taxon>Erysipelotrichia</taxon>
        <taxon>Erysipelotrichales</taxon>
        <taxon>Coprobacillaceae</taxon>
        <taxon>Faecalibacillus</taxon>
    </lineage>
</organism>
<protein>
    <submittedName>
        <fullName evidence="5">Type 1 glutamine amidotransferase-like domain-containing protein</fullName>
    </submittedName>
</protein>
<reference evidence="5" key="1">
    <citation type="submission" date="2021-10" db="EMBL/GenBank/DDBJ databases">
        <title>Collection of gut derived symbiotic bacterial strains cultured from healthy donors.</title>
        <authorList>
            <person name="Lin H."/>
            <person name="Littmann E."/>
            <person name="Kohout C."/>
            <person name="Pamer E.G."/>
        </authorList>
    </citation>
    <scope>NUCLEOTIDE SEQUENCE</scope>
    <source>
        <strain evidence="5">DFI.4.48</strain>
    </source>
</reference>
<name>A0AAW4VIU0_9FIRM</name>
<evidence type="ECO:0000313" key="5">
    <source>
        <dbReference type="EMBL" id="MCB8609063.1"/>
    </source>
</evidence>
<dbReference type="SUPFAM" id="SSF52317">
    <property type="entry name" value="Class I glutamine amidotransferase-like"/>
    <property type="match status" value="1"/>
</dbReference>
<keyword evidence="5" id="KW-0315">Glutamine amidotransferase</keyword>
<evidence type="ECO:0000256" key="4">
    <source>
        <dbReference type="ARBA" id="ARBA00022825"/>
    </source>
</evidence>
<comment type="similarity">
    <text evidence="1">Belongs to the peptidase S51 family.</text>
</comment>
<dbReference type="Pfam" id="PF03575">
    <property type="entry name" value="Peptidase_S51"/>
    <property type="match status" value="1"/>
</dbReference>
<evidence type="ECO:0000256" key="1">
    <source>
        <dbReference type="ARBA" id="ARBA00006534"/>
    </source>
</evidence>
<dbReference type="Proteomes" id="UP001198439">
    <property type="component" value="Unassembled WGS sequence"/>
</dbReference>
<keyword evidence="2" id="KW-0645">Protease</keyword>
<dbReference type="Gene3D" id="3.40.50.880">
    <property type="match status" value="1"/>
</dbReference>
<dbReference type="EMBL" id="JAJDKZ010000001">
    <property type="protein sequence ID" value="MCB8609063.1"/>
    <property type="molecule type" value="Genomic_DNA"/>
</dbReference>
<keyword evidence="3" id="KW-0378">Hydrolase</keyword>
<dbReference type="AlphaFoldDB" id="A0AAW4VIU0"/>
<evidence type="ECO:0000256" key="2">
    <source>
        <dbReference type="ARBA" id="ARBA00022670"/>
    </source>
</evidence>
<keyword evidence="4" id="KW-0720">Serine protease</keyword>
<sequence>MILFLTSSPTGPLDQSYRVEALDYKNHFVENLKHYWKDHSRCCLIAANQKSYQKNDEMCDFFKNVFFKEDFSLETMDLYDYRYPLSKEKLLNYDVILLAGGHVPTQNRYFKEIDLKEKIKDFQGIVIGISAGSMNCAHTVYVQPEESGESLDPNFKRWILGLNLTKQNILPHYQMVKDYCLDGKKLFEEITYPDSIHHCFLVLEDGSYLLSVNNQETVYGKSYLLQDGKLEILCHENEKCKI</sequence>